<name>A0A7T3DGI2_9BURK</name>
<gene>
    <name evidence="2" type="ORF">I6G47_04925</name>
</gene>
<protein>
    <submittedName>
        <fullName evidence="2">Uncharacterized protein</fullName>
    </submittedName>
</protein>
<evidence type="ECO:0000313" key="2">
    <source>
        <dbReference type="EMBL" id="QPS82425.1"/>
    </source>
</evidence>
<feature type="compositionally biased region" description="Polar residues" evidence="1">
    <location>
        <begin position="57"/>
        <end position="82"/>
    </location>
</feature>
<dbReference type="EMBL" id="CP065748">
    <property type="protein sequence ID" value="QPS82425.1"/>
    <property type="molecule type" value="Genomic_DNA"/>
</dbReference>
<accession>A0A7T3DGI2</accession>
<dbReference type="AlphaFoldDB" id="A0A7T3DGI2"/>
<reference evidence="2 3" key="1">
    <citation type="submission" date="2020-12" db="EMBL/GenBank/DDBJ databases">
        <title>FDA dAtabase for Regulatory Grade micrObial Sequences (FDA-ARGOS): Supporting development and validation of Infectious Disease Dx tests.</title>
        <authorList>
            <person name="Sproer C."/>
            <person name="Gronow S."/>
            <person name="Severitt S."/>
            <person name="Schroder I."/>
            <person name="Tallon L."/>
            <person name="Sadzewicz L."/>
            <person name="Zhao X."/>
            <person name="Boylan J."/>
            <person name="Ott S."/>
            <person name="Bowen H."/>
            <person name="Vavikolanu K."/>
            <person name="Mehta A."/>
            <person name="Aluvathingal J."/>
            <person name="Nadendla S."/>
            <person name="Lowell S."/>
            <person name="Myers T."/>
            <person name="Yan Y."/>
            <person name="Sichtig H."/>
        </authorList>
    </citation>
    <scope>NUCLEOTIDE SEQUENCE [LARGE SCALE GENOMIC DNA]</scope>
    <source>
        <strain evidence="2 3">FDAARGOS_890</strain>
    </source>
</reference>
<proteinExistence type="predicted"/>
<sequence length="319" mass="35034">MPLAITSQPAGPQFAITADAQMPTITVTAVLQNEALPAGSTPIFEWSATLTFEGGTPPTNTAYGSGRSTAHSPLPPQTSASPSWRIPFTEVRGGLLTVQVTMRAAGVERRARATWTIVGTNPTSTAIRAFANSIGADRIVFRKKMRQESSLQQFRTPGNWPKYSSDGLGGVGLCQLTRPAPTANQTWNWKDNVRGGWKLFLEKEAFARAYPGKQRKGERFKGLVRAWNQARTAQGLPAIPVELPDYTAEQLELDTLRGFNGYANNLHEYRIRMQGDQLWVTVSADGNTARAEWERIPAAERGAVGDRNYVDNVLAREDF</sequence>
<dbReference type="RefSeq" id="WP_016447000.1">
    <property type="nucleotide sequence ID" value="NZ_AP025556.1"/>
</dbReference>
<feature type="region of interest" description="Disordered" evidence="1">
    <location>
        <begin position="55"/>
        <end position="84"/>
    </location>
</feature>
<dbReference type="Proteomes" id="UP000595064">
    <property type="component" value="Chromosome"/>
</dbReference>
<organism evidence="2 3">
    <name type="scientific">Delftia lacustris</name>
    <dbReference type="NCBI Taxonomy" id="558537"/>
    <lineage>
        <taxon>Bacteria</taxon>
        <taxon>Pseudomonadati</taxon>
        <taxon>Pseudomonadota</taxon>
        <taxon>Betaproteobacteria</taxon>
        <taxon>Burkholderiales</taxon>
        <taxon>Comamonadaceae</taxon>
        <taxon>Delftia</taxon>
    </lineage>
</organism>
<evidence type="ECO:0000313" key="3">
    <source>
        <dbReference type="Proteomes" id="UP000595064"/>
    </source>
</evidence>
<dbReference type="KEGG" id="dla:I6G47_04925"/>
<keyword evidence="3" id="KW-1185">Reference proteome</keyword>
<evidence type="ECO:0000256" key="1">
    <source>
        <dbReference type="SAM" id="MobiDB-lite"/>
    </source>
</evidence>